<reference evidence="1" key="1">
    <citation type="submission" date="2018-06" db="EMBL/GenBank/DDBJ databases">
        <authorList>
            <person name="Zhirakovskaya E."/>
        </authorList>
    </citation>
    <scope>NUCLEOTIDE SEQUENCE</scope>
</reference>
<sequence length="321" mass="36358">MVSLKNGILLIALLFIITPIFAQEDEIKDEIKDEPEQELSNVQEYTPSKLLNKGQWDIKFFNGLYTETKSTDDGSKPVDIPRQTFFTNTTEIYTGVSENSRINIGLVFQVRANTFDGAKALDAFNFKDNTTDARSGLTTIAPSIRVQPFKNIANFSFTSSLFFPVFKDVPNAPYLDKRSIFWETKFFYDKTFGGGDWQLFTEADLGFNFGEKTIEADGSKENLRERFANNSLSFPISVFLSYFPSYKSTIFINAQQSFFIGYDNPNSNGDNFSQDYTALGFGGKYQLTNTLNLEFSYNKFVRGHAFQGLGQTFSLGLRVIL</sequence>
<name>A0A3B0T182_9ZZZZ</name>
<dbReference type="AlphaFoldDB" id="A0A3B0T182"/>
<evidence type="ECO:0000313" key="1">
    <source>
        <dbReference type="EMBL" id="VAW09803.1"/>
    </source>
</evidence>
<organism evidence="1">
    <name type="scientific">hydrothermal vent metagenome</name>
    <dbReference type="NCBI Taxonomy" id="652676"/>
    <lineage>
        <taxon>unclassified sequences</taxon>
        <taxon>metagenomes</taxon>
        <taxon>ecological metagenomes</taxon>
    </lineage>
</organism>
<accession>A0A3B0T182</accession>
<proteinExistence type="predicted"/>
<gene>
    <name evidence="1" type="ORF">MNBD_BACTEROID03-525</name>
</gene>
<protein>
    <submittedName>
        <fullName evidence="1">Uncharacterized protein</fullName>
    </submittedName>
</protein>
<dbReference type="EMBL" id="UOEL01000002">
    <property type="protein sequence ID" value="VAW09803.1"/>
    <property type="molecule type" value="Genomic_DNA"/>
</dbReference>